<evidence type="ECO:0000259" key="4">
    <source>
        <dbReference type="PROSITE" id="PS51186"/>
    </source>
</evidence>
<dbReference type="Gene3D" id="3.40.630.30">
    <property type="match status" value="1"/>
</dbReference>
<reference evidence="5" key="1">
    <citation type="submission" date="2022-03" db="EMBL/GenBank/DDBJ databases">
        <title>A functionally conserved STORR gene fusion in Papaver species that diverged 16.8 million years ago.</title>
        <authorList>
            <person name="Catania T."/>
        </authorList>
    </citation>
    <scope>NUCLEOTIDE SEQUENCE</scope>
    <source>
        <strain evidence="5">S-191538</strain>
    </source>
</reference>
<dbReference type="InterPro" id="IPR045047">
    <property type="entry name" value="Ard1-like"/>
</dbReference>
<dbReference type="PANTHER" id="PTHR23091">
    <property type="entry name" value="N-TERMINAL ACETYLTRANSFERASE"/>
    <property type="match status" value="1"/>
</dbReference>
<accession>A0AA41VJJ7</accession>
<comment type="similarity">
    <text evidence="3">Belongs to the acetyltransferase family. ARD1 subfamily.</text>
</comment>
<evidence type="ECO:0000256" key="1">
    <source>
        <dbReference type="ARBA" id="ARBA00022679"/>
    </source>
</evidence>
<evidence type="ECO:0000313" key="5">
    <source>
        <dbReference type="EMBL" id="MCL7042431.1"/>
    </source>
</evidence>
<dbReference type="CDD" id="cd04301">
    <property type="entry name" value="NAT_SF"/>
    <property type="match status" value="1"/>
</dbReference>
<name>A0AA41VJJ7_PAPNU</name>
<dbReference type="InterPro" id="IPR016181">
    <property type="entry name" value="Acyl_CoA_acyltransferase"/>
</dbReference>
<organism evidence="5 6">
    <name type="scientific">Papaver nudicaule</name>
    <name type="common">Iceland poppy</name>
    <dbReference type="NCBI Taxonomy" id="74823"/>
    <lineage>
        <taxon>Eukaryota</taxon>
        <taxon>Viridiplantae</taxon>
        <taxon>Streptophyta</taxon>
        <taxon>Embryophyta</taxon>
        <taxon>Tracheophyta</taxon>
        <taxon>Spermatophyta</taxon>
        <taxon>Magnoliopsida</taxon>
        <taxon>Ranunculales</taxon>
        <taxon>Papaveraceae</taxon>
        <taxon>Papaveroideae</taxon>
        <taxon>Papaver</taxon>
    </lineage>
</organism>
<keyword evidence="2" id="KW-0012">Acyltransferase</keyword>
<dbReference type="GO" id="GO:1990190">
    <property type="term" value="F:protein-N-terminal-glutamate acetyltransferase activity"/>
    <property type="evidence" value="ECO:0007669"/>
    <property type="project" value="TreeGrafter"/>
</dbReference>
<evidence type="ECO:0000256" key="3">
    <source>
        <dbReference type="ARBA" id="ARBA00025786"/>
    </source>
</evidence>
<keyword evidence="6" id="KW-1185">Reference proteome</keyword>
<dbReference type="AlphaFoldDB" id="A0AA41VJJ7"/>
<dbReference type="PANTHER" id="PTHR23091:SF4">
    <property type="entry name" value="N-TERMINAL AMINO-ACID N(ALPHA)-ACETYLTRANSFERASE NATA"/>
    <property type="match status" value="1"/>
</dbReference>
<dbReference type="GO" id="GO:0031415">
    <property type="term" value="C:NatA complex"/>
    <property type="evidence" value="ECO:0007669"/>
    <property type="project" value="InterPro"/>
</dbReference>
<protein>
    <recommendedName>
        <fullName evidence="4">N-acetyltransferase domain-containing protein</fullName>
    </recommendedName>
</protein>
<gene>
    <name evidence="5" type="ORF">MKW94_008769</name>
</gene>
<dbReference type="Pfam" id="PF00583">
    <property type="entry name" value="Acetyltransf_1"/>
    <property type="match status" value="1"/>
</dbReference>
<dbReference type="Proteomes" id="UP001177140">
    <property type="component" value="Unassembled WGS sequence"/>
</dbReference>
<feature type="domain" description="N-acetyltransferase" evidence="4">
    <location>
        <begin position="2"/>
        <end position="164"/>
    </location>
</feature>
<evidence type="ECO:0000313" key="6">
    <source>
        <dbReference type="Proteomes" id="UP001177140"/>
    </source>
</evidence>
<dbReference type="InterPro" id="IPR000182">
    <property type="entry name" value="GNAT_dom"/>
</dbReference>
<evidence type="ECO:0000256" key="2">
    <source>
        <dbReference type="ARBA" id="ARBA00023315"/>
    </source>
</evidence>
<dbReference type="EMBL" id="JAJJMA010235250">
    <property type="protein sequence ID" value="MCL7042431.1"/>
    <property type="molecule type" value="Genomic_DNA"/>
</dbReference>
<sequence length="209" mass="23249">MVCIRKATLADIPEAKACDLLCFPEKDPITSLSFLNDSMFSPSRVVYVAEHGGFIVGFVVAGKEKAQKTKIDEEEIEEECGDGYISWLGVHPDYRKLGIASKLMTAAENSMAQEYGCEYVYLHVGISNHAALNLYAKVLRYKFHCTEANYYGGEDAYLLRKQLTEEQPLPLAEAAPKAKKKHFFSTYFCCAQLSRSDSTSATQPRSSCA</sequence>
<keyword evidence="1" id="KW-0808">Transferase</keyword>
<dbReference type="GO" id="GO:1990189">
    <property type="term" value="F:protein N-terminal-serine acetyltransferase activity"/>
    <property type="evidence" value="ECO:0007669"/>
    <property type="project" value="TreeGrafter"/>
</dbReference>
<proteinExistence type="inferred from homology"/>
<comment type="caution">
    <text evidence="5">The sequence shown here is derived from an EMBL/GenBank/DDBJ whole genome shotgun (WGS) entry which is preliminary data.</text>
</comment>
<dbReference type="SUPFAM" id="SSF55729">
    <property type="entry name" value="Acyl-CoA N-acyltransferases (Nat)"/>
    <property type="match status" value="1"/>
</dbReference>
<dbReference type="PROSITE" id="PS51186">
    <property type="entry name" value="GNAT"/>
    <property type="match status" value="1"/>
</dbReference>